<keyword evidence="4 5" id="KW-0472">Membrane</keyword>
<proteinExistence type="predicted"/>
<feature type="domain" description="Transglutaminase-like" evidence="6">
    <location>
        <begin position="246"/>
        <end position="320"/>
    </location>
</feature>
<keyword evidence="3 5" id="KW-1133">Transmembrane helix</keyword>
<evidence type="ECO:0000256" key="5">
    <source>
        <dbReference type="SAM" id="Phobius"/>
    </source>
</evidence>
<feature type="transmembrane region" description="Helical" evidence="5">
    <location>
        <begin position="98"/>
        <end position="124"/>
    </location>
</feature>
<dbReference type="Pfam" id="PF04191">
    <property type="entry name" value="PEMT"/>
    <property type="match status" value="1"/>
</dbReference>
<dbReference type="InterPro" id="IPR038765">
    <property type="entry name" value="Papain-like_cys_pep_sf"/>
</dbReference>
<keyword evidence="2 5" id="KW-0812">Transmembrane</keyword>
<dbReference type="InterPro" id="IPR002931">
    <property type="entry name" value="Transglutaminase-like"/>
</dbReference>
<dbReference type="SMART" id="SM00460">
    <property type="entry name" value="TGc"/>
    <property type="match status" value="1"/>
</dbReference>
<dbReference type="SUPFAM" id="SSF54001">
    <property type="entry name" value="Cysteine proteinases"/>
    <property type="match status" value="1"/>
</dbReference>
<dbReference type="Pfam" id="PF01841">
    <property type="entry name" value="Transglut_core"/>
    <property type="match status" value="1"/>
</dbReference>
<dbReference type="InterPro" id="IPR007318">
    <property type="entry name" value="Phopholipid_MeTrfase"/>
</dbReference>
<evidence type="ECO:0000259" key="6">
    <source>
        <dbReference type="SMART" id="SM00460"/>
    </source>
</evidence>
<dbReference type="GO" id="GO:0012505">
    <property type="term" value="C:endomembrane system"/>
    <property type="evidence" value="ECO:0007669"/>
    <property type="project" value="UniProtKB-SubCell"/>
</dbReference>
<organism evidence="7 8">
    <name type="scientific">Mogibacterium timidum ATCC 33093</name>
    <dbReference type="NCBI Taxonomy" id="1401079"/>
    <lineage>
        <taxon>Bacteria</taxon>
        <taxon>Bacillati</taxon>
        <taxon>Bacillota</taxon>
        <taxon>Clostridia</taxon>
        <taxon>Peptostreptococcales</taxon>
        <taxon>Anaerovoracaceae</taxon>
        <taxon>Mogibacterium</taxon>
    </lineage>
</organism>
<name>X8IQR0_9FIRM</name>
<comment type="subcellular location">
    <subcellularLocation>
        <location evidence="1">Endomembrane system</location>
        <topology evidence="1">Multi-pass membrane protein</topology>
    </subcellularLocation>
</comment>
<accession>X8IQR0</accession>
<evidence type="ECO:0000256" key="2">
    <source>
        <dbReference type="ARBA" id="ARBA00022692"/>
    </source>
</evidence>
<dbReference type="PATRIC" id="fig|1401079.3.peg.1110"/>
<gene>
    <name evidence="7" type="ORF">HMPREF0581_0262</name>
</gene>
<evidence type="ECO:0000256" key="4">
    <source>
        <dbReference type="ARBA" id="ARBA00023136"/>
    </source>
</evidence>
<dbReference type="PANTHER" id="PTHR33490">
    <property type="entry name" value="BLR5614 PROTEIN-RELATED"/>
    <property type="match status" value="1"/>
</dbReference>
<reference evidence="7 8" key="1">
    <citation type="submission" date="2014-01" db="EMBL/GenBank/DDBJ databases">
        <authorList>
            <person name="Durkin A.S."/>
            <person name="McCorrison J."/>
            <person name="Torralba M."/>
            <person name="Gillis M."/>
            <person name="Haft D.H."/>
            <person name="Methe B."/>
            <person name="Sutton G."/>
            <person name="Nelson K.E."/>
        </authorList>
    </citation>
    <scope>NUCLEOTIDE SEQUENCE [LARGE SCALE GENOMIC DNA]</scope>
    <source>
        <strain evidence="7 8">ATCC 33093</strain>
    </source>
</reference>
<protein>
    <submittedName>
        <fullName evidence="7">Transglutaminase-like protein</fullName>
    </submittedName>
</protein>
<evidence type="ECO:0000256" key="1">
    <source>
        <dbReference type="ARBA" id="ARBA00004127"/>
    </source>
</evidence>
<dbReference type="Proteomes" id="UP000022645">
    <property type="component" value="Unassembled WGS sequence"/>
</dbReference>
<feature type="transmembrane region" description="Helical" evidence="5">
    <location>
        <begin position="42"/>
        <end position="69"/>
    </location>
</feature>
<evidence type="ECO:0000313" key="8">
    <source>
        <dbReference type="Proteomes" id="UP000022645"/>
    </source>
</evidence>
<feature type="transmembrane region" description="Helical" evidence="5">
    <location>
        <begin position="7"/>
        <end position="30"/>
    </location>
</feature>
<dbReference type="AlphaFoldDB" id="X8IQR0"/>
<dbReference type="EMBL" id="JALU01000020">
    <property type="protein sequence ID" value="EUC52140.1"/>
    <property type="molecule type" value="Genomic_DNA"/>
</dbReference>
<sequence>MKKYEHLPVYGIGPVYVISILLLTVVAVLLRNLTVLSTGRLTILRIPLIVMGILFIILFVVMWIQAVIISKLDENIKKNHLVTSGVYAWVRNPVYSAFMLLCTGVLLIVGNAWLLILPFIYWWMLTVLIKHTEEKWLIDTYGNEYTAYCRKVNRCWPWIPRELRRKWIKGHNTLNNSEAAKEHKINQYLQETEMLDFSNPSIQKLIEMKHWKEQNEFDCIKSIYNFVKDDISFGYNVDDNIPASKVVRDGYGQCNTKGTLFMALLRACEIPCRIHGFTIDKRLQKGAMRGLVYKNAPRNIFHSWVEVYFENTWYELEAFILDRKYLSNLQKKFVSCSGSFCGYGVAVKDFRHPVIDFDRNNTYIQSEGITQDFGVYDSPDELLKNHHQEMSGIKAFTYRHLGRHLMNRNIKKIRNF</sequence>
<dbReference type="PANTHER" id="PTHR33490:SF3">
    <property type="entry name" value="CONSERVED INTEGRAL MEMBRANE PROTEIN"/>
    <property type="match status" value="1"/>
</dbReference>
<evidence type="ECO:0000313" key="7">
    <source>
        <dbReference type="EMBL" id="EUC52140.1"/>
    </source>
</evidence>
<evidence type="ECO:0000256" key="3">
    <source>
        <dbReference type="ARBA" id="ARBA00022989"/>
    </source>
</evidence>
<dbReference type="Gene3D" id="3.10.620.30">
    <property type="match status" value="1"/>
</dbReference>
<dbReference type="Gene3D" id="1.20.120.1630">
    <property type="match status" value="1"/>
</dbReference>
<comment type="caution">
    <text evidence="7">The sequence shown here is derived from an EMBL/GenBank/DDBJ whole genome shotgun (WGS) entry which is preliminary data.</text>
</comment>